<dbReference type="InterPro" id="IPR000111">
    <property type="entry name" value="Glyco_hydro_27/36_CS"/>
</dbReference>
<dbReference type="EMBL" id="JXBX01000002">
    <property type="protein sequence ID" value="KJY54339.1"/>
    <property type="molecule type" value="Genomic_DNA"/>
</dbReference>
<dbReference type="FunFam" id="3.20.20.70:FF:000118">
    <property type="entry name" value="Alpha-galactosidase"/>
    <property type="match status" value="1"/>
</dbReference>
<dbReference type="InterPro" id="IPR050985">
    <property type="entry name" value="Alpha-glycosidase_related"/>
</dbReference>
<dbReference type="Pfam" id="PF02065">
    <property type="entry name" value="Melibiase"/>
    <property type="match status" value="1"/>
</dbReference>
<dbReference type="AlphaFoldDB" id="A0ABD4AG13"/>
<dbReference type="InterPro" id="IPR031704">
    <property type="entry name" value="Glyco_hydro_36_N"/>
</dbReference>
<organism evidence="9 10">
    <name type="scientific">Bifidobacterium coryneforme</name>
    <dbReference type="NCBI Taxonomy" id="1687"/>
    <lineage>
        <taxon>Bacteria</taxon>
        <taxon>Bacillati</taxon>
        <taxon>Actinomycetota</taxon>
        <taxon>Actinomycetes</taxon>
        <taxon>Bifidobacteriales</taxon>
        <taxon>Bifidobacteriaceae</taxon>
        <taxon>Bifidobacterium</taxon>
    </lineage>
</organism>
<dbReference type="PROSITE" id="PS00512">
    <property type="entry name" value="ALPHA_GALACTOSIDASE"/>
    <property type="match status" value="1"/>
</dbReference>
<dbReference type="PIRSF" id="PIRSF005536">
    <property type="entry name" value="Agal"/>
    <property type="match status" value="1"/>
</dbReference>
<dbReference type="Pfam" id="PF16874">
    <property type="entry name" value="Glyco_hydro_36C"/>
    <property type="match status" value="1"/>
</dbReference>
<evidence type="ECO:0000256" key="4">
    <source>
        <dbReference type="ARBA" id="ARBA00023295"/>
    </source>
</evidence>
<feature type="domain" description="Glycosyl hydrolase family 36 N-terminal" evidence="8">
    <location>
        <begin position="44"/>
        <end position="293"/>
    </location>
</feature>
<evidence type="ECO:0000256" key="5">
    <source>
        <dbReference type="PIRNR" id="PIRNR005536"/>
    </source>
</evidence>
<dbReference type="InterPro" id="IPR002252">
    <property type="entry name" value="Glyco_hydro_36"/>
</dbReference>
<name>A0ABD4AG13_9BIFI</name>
<evidence type="ECO:0000313" key="9">
    <source>
        <dbReference type="EMBL" id="KJY54339.1"/>
    </source>
</evidence>
<comment type="caution">
    <text evidence="9">The sequence shown here is derived from an EMBL/GenBank/DDBJ whole genome shotgun (WGS) entry which is preliminary data.</text>
</comment>
<dbReference type="PANTHER" id="PTHR43053:SF3">
    <property type="entry name" value="ALPHA-GALACTOSIDASE C-RELATED"/>
    <property type="match status" value="1"/>
</dbReference>
<gene>
    <name evidence="9" type="ORF">JF68_00940</name>
</gene>
<feature type="active site" description="Proton donor" evidence="6">
    <location>
        <position position="563"/>
    </location>
</feature>
<evidence type="ECO:0000259" key="8">
    <source>
        <dbReference type="Pfam" id="PF16875"/>
    </source>
</evidence>
<dbReference type="InterPro" id="IPR017853">
    <property type="entry name" value="GH"/>
</dbReference>
<sequence>MDVQRDRAGVDSYLGRSADGTTLTLVYMEQAGVGLGILLPGRELPRIVHWGRRLSDPSALLGAYDALAPQRVSGGLDQTAWPSILPTQSEAWTGAPRLGISREGVEVFCHFQVEVTDLAQQVAGSPLGQCEDEGTDSGDSGVPTLTVKAADADQGVGLTWSCQLLASGLIRQRMGLINLDPTRSLAVNRLELGFPLPPRDCEVMTTTGHHLRERSPQRQPLNVGRMERSTFVGRPDFDSSLLLCAGTPGFGFEGGSVRAVHLGWSGNGGLNVERIPSAPALIGGGEVLLSGEMVLPPASARDRTPPTYTTPWLYGSWGEGLNQVAQRFHEHLRSLHPGFATRPRPVTLNTWEAVYFDHSYEKLAALADKAALAGVERFVVDDGWFAGRRSDESGLGDWSIDTGVWPEGPQGLEALASKVHQLGMEFGLWFEPEMVSPDSVVFREHPDWVMKPLNSRLPVQGRSQQVMDLTNPQAYDHVFQAMDSLVSRLGIDYIKWDHNRYVIEACSPLSGRPAVHEQTEAVYRIMRDLKTRHGNLEIETCSSGGARIDLGILEYTDRVWVSDCVDPVERADIQRYTSLLVPPEMMGEHVGDSPAHSTGRATSLQLRAAMAFFGHMGVEWDLLKVSQEQLDELGCWIAAYKERRELFRTGRLVHGDAFDPAIRLDGIVAADGSRAVYRFTQLASSVNYPAQTVALPGLNPERNYRVRPLGVCRSLAAIGGGQSPLAWWEGEGAVLPGAVLIDQGLRPPVIHPAEAVVFQVERI</sequence>
<evidence type="ECO:0000256" key="3">
    <source>
        <dbReference type="ARBA" id="ARBA00022801"/>
    </source>
</evidence>
<keyword evidence="3 5" id="KW-0378">Hydrolase</keyword>
<evidence type="ECO:0000256" key="6">
    <source>
        <dbReference type="PIRSR" id="PIRSR005536-1"/>
    </source>
</evidence>
<dbReference type="Proteomes" id="UP000033652">
    <property type="component" value="Unassembled WGS sequence"/>
</dbReference>
<feature type="domain" description="Glycosyl hydrolase family 36 C-terminal" evidence="7">
    <location>
        <begin position="667"/>
        <end position="757"/>
    </location>
</feature>
<dbReference type="Gene3D" id="2.70.98.60">
    <property type="entry name" value="alpha-galactosidase from lactobacil brevis"/>
    <property type="match status" value="1"/>
</dbReference>
<dbReference type="CDD" id="cd14791">
    <property type="entry name" value="GH36"/>
    <property type="match status" value="1"/>
</dbReference>
<protein>
    <recommendedName>
        <fullName evidence="2 5">Alpha-galactosidase</fullName>
        <ecNumber evidence="2 5">3.2.1.22</ecNumber>
    </recommendedName>
</protein>
<dbReference type="InterPro" id="IPR038417">
    <property type="entry name" value="Alpga-gal_N_sf"/>
</dbReference>
<dbReference type="InterPro" id="IPR013785">
    <property type="entry name" value="Aldolase_TIM"/>
</dbReference>
<evidence type="ECO:0000256" key="1">
    <source>
        <dbReference type="ARBA" id="ARBA00001255"/>
    </source>
</evidence>
<evidence type="ECO:0000256" key="2">
    <source>
        <dbReference type="ARBA" id="ARBA00012755"/>
    </source>
</evidence>
<dbReference type="InterPro" id="IPR031705">
    <property type="entry name" value="Glyco_hydro_36_C"/>
</dbReference>
<dbReference type="PRINTS" id="PR00743">
    <property type="entry name" value="GLHYDRLASE36"/>
</dbReference>
<dbReference type="PANTHER" id="PTHR43053">
    <property type="entry name" value="GLYCOSIDASE FAMILY 31"/>
    <property type="match status" value="1"/>
</dbReference>
<proteinExistence type="inferred from homology"/>
<reference evidence="9 10" key="1">
    <citation type="submission" date="2014-12" db="EMBL/GenBank/DDBJ databases">
        <title>Comparative genomics of the lactic acid bacteria isolated from the honey bee gut.</title>
        <authorList>
            <person name="Ellegaard K.M."/>
            <person name="Tamarit D."/>
            <person name="Javelind E."/>
            <person name="Olofsson T."/>
            <person name="Andersson S.G."/>
            <person name="Vasquez A."/>
        </authorList>
    </citation>
    <scope>NUCLEOTIDE SEQUENCE [LARGE SCALE GENOMIC DNA]</scope>
    <source>
        <strain evidence="9 10">Bma6</strain>
    </source>
</reference>
<dbReference type="SUPFAM" id="SSF51445">
    <property type="entry name" value="(Trans)glycosidases"/>
    <property type="match status" value="1"/>
</dbReference>
<dbReference type="GO" id="GO:0016052">
    <property type="term" value="P:carbohydrate catabolic process"/>
    <property type="evidence" value="ECO:0007669"/>
    <property type="project" value="UniProtKB-ARBA"/>
</dbReference>
<dbReference type="Pfam" id="PF16875">
    <property type="entry name" value="Glyco_hydro_36N"/>
    <property type="match status" value="1"/>
</dbReference>
<accession>A0ABD4AG13</accession>
<dbReference type="InterPro" id="IPR013780">
    <property type="entry name" value="Glyco_hydro_b"/>
</dbReference>
<dbReference type="GO" id="GO:0004557">
    <property type="term" value="F:alpha-galactosidase activity"/>
    <property type="evidence" value="ECO:0007669"/>
    <property type="project" value="UniProtKB-UniRule"/>
</dbReference>
<evidence type="ECO:0000313" key="10">
    <source>
        <dbReference type="Proteomes" id="UP000033652"/>
    </source>
</evidence>
<feature type="active site" description="Nucleophile" evidence="6">
    <location>
        <position position="497"/>
    </location>
</feature>
<dbReference type="Gene3D" id="3.20.20.70">
    <property type="entry name" value="Aldolase class I"/>
    <property type="match status" value="1"/>
</dbReference>
<comment type="similarity">
    <text evidence="5">Belongs to the glycosyl hydrolase.</text>
</comment>
<keyword evidence="4 5" id="KW-0326">Glycosidase</keyword>
<evidence type="ECO:0000259" key="7">
    <source>
        <dbReference type="Pfam" id="PF16874"/>
    </source>
</evidence>
<dbReference type="EC" id="3.2.1.22" evidence="2 5"/>
<dbReference type="RefSeq" id="WP_045920937.1">
    <property type="nucleotide sequence ID" value="NZ_KQ033864.1"/>
</dbReference>
<comment type="catalytic activity">
    <reaction evidence="1 5">
        <text>Hydrolysis of terminal, non-reducing alpha-D-galactose residues in alpha-D-galactosides, including galactose oligosaccharides, galactomannans and galactolipids.</text>
        <dbReference type="EC" id="3.2.1.22"/>
    </reaction>
</comment>
<dbReference type="Gene3D" id="2.60.40.1180">
    <property type="entry name" value="Golgi alpha-mannosidase II"/>
    <property type="match status" value="1"/>
</dbReference>